<reference evidence="12 13" key="1">
    <citation type="submission" date="2015-01" db="EMBL/GenBank/DDBJ databases">
        <title>Vibrio sp. C94 JCM 19241 whole genome shotgun sequence.</title>
        <authorList>
            <person name="Sawabe T."/>
            <person name="Meirelles P."/>
            <person name="Feng G."/>
            <person name="Sayaka M."/>
            <person name="Hattori M."/>
            <person name="Ohkuma M."/>
        </authorList>
    </citation>
    <scope>NUCLEOTIDE SEQUENCE [LARGE SCALE GENOMIC DNA]</scope>
    <source>
        <strain evidence="13">JCM 19241</strain>
    </source>
</reference>
<keyword evidence="9" id="KW-1278">Translocase</keyword>
<keyword evidence="8 12" id="KW-0067">ATP-binding</keyword>
<comment type="subcellular location">
    <subcellularLocation>
        <location evidence="2">Cell inner membrane</location>
    </subcellularLocation>
    <subcellularLocation>
        <location evidence="1">Membrane</location>
        <topology evidence="1">Peripheral membrane protein</topology>
    </subcellularLocation>
</comment>
<dbReference type="EMBL" id="BBSC01000002">
    <property type="protein sequence ID" value="GAM74217.1"/>
    <property type="molecule type" value="Genomic_DNA"/>
</dbReference>
<dbReference type="SUPFAM" id="SSF52540">
    <property type="entry name" value="P-loop containing nucleoside triphosphate hydrolases"/>
    <property type="match status" value="1"/>
</dbReference>
<keyword evidence="5" id="KW-0997">Cell inner membrane</keyword>
<dbReference type="GO" id="GO:0015833">
    <property type="term" value="P:peptide transport"/>
    <property type="evidence" value="ECO:0007669"/>
    <property type="project" value="InterPro"/>
</dbReference>
<dbReference type="Proteomes" id="UP000031666">
    <property type="component" value="Unassembled WGS sequence"/>
</dbReference>
<accession>A0A0B8QB77</accession>
<keyword evidence="10" id="KW-0472">Membrane</keyword>
<evidence type="ECO:0000256" key="1">
    <source>
        <dbReference type="ARBA" id="ARBA00004170"/>
    </source>
</evidence>
<keyword evidence="4" id="KW-1003">Cell membrane</keyword>
<keyword evidence="6" id="KW-0677">Repeat</keyword>
<dbReference type="PANTHER" id="PTHR43776:SF15">
    <property type="entry name" value="GLUTATHIONE IMPORT ATP-BINDING PROTEIN GSIA"/>
    <property type="match status" value="1"/>
</dbReference>
<evidence type="ECO:0000313" key="13">
    <source>
        <dbReference type="Proteomes" id="UP000031666"/>
    </source>
</evidence>
<sequence>MDVSIQAKILNLLMELQQKYKLAFLFITHDMAVVEKISHRVAVLYLGQFVEYGTRKAIFENPQHSYTQKLLSAVPVADPTQVDRAFVPFEGEIPSPIREVTNPPPAKKLNAISEHHWVAESI</sequence>
<evidence type="ECO:0000256" key="5">
    <source>
        <dbReference type="ARBA" id="ARBA00022519"/>
    </source>
</evidence>
<protein>
    <submittedName>
        <fullName evidence="12">Oligopeptide transport ATP-binding protein oppF</fullName>
    </submittedName>
</protein>
<dbReference type="Pfam" id="PF08352">
    <property type="entry name" value="oligo_HPY"/>
    <property type="match status" value="1"/>
</dbReference>
<name>A0A0B8QB77_9VIBR</name>
<evidence type="ECO:0000256" key="8">
    <source>
        <dbReference type="ARBA" id="ARBA00022840"/>
    </source>
</evidence>
<evidence type="ECO:0000256" key="6">
    <source>
        <dbReference type="ARBA" id="ARBA00022737"/>
    </source>
</evidence>
<evidence type="ECO:0000256" key="4">
    <source>
        <dbReference type="ARBA" id="ARBA00022475"/>
    </source>
</evidence>
<keyword evidence="7" id="KW-0547">Nucleotide-binding</keyword>
<evidence type="ECO:0000256" key="3">
    <source>
        <dbReference type="ARBA" id="ARBA00022448"/>
    </source>
</evidence>
<evidence type="ECO:0000259" key="11">
    <source>
        <dbReference type="Pfam" id="PF08352"/>
    </source>
</evidence>
<gene>
    <name evidence="12" type="ORF">JCM19241_5413</name>
</gene>
<organism evidence="12 13">
    <name type="scientific">Vibrio ishigakensis</name>
    <dbReference type="NCBI Taxonomy" id="1481914"/>
    <lineage>
        <taxon>Bacteria</taxon>
        <taxon>Pseudomonadati</taxon>
        <taxon>Pseudomonadota</taxon>
        <taxon>Gammaproteobacteria</taxon>
        <taxon>Vibrionales</taxon>
        <taxon>Vibrionaceae</taxon>
        <taxon>Vibrio</taxon>
    </lineage>
</organism>
<dbReference type="PANTHER" id="PTHR43776">
    <property type="entry name" value="TRANSPORT ATP-BINDING PROTEIN"/>
    <property type="match status" value="1"/>
</dbReference>
<dbReference type="InterPro" id="IPR013563">
    <property type="entry name" value="Oligopep_ABC_C"/>
</dbReference>
<evidence type="ECO:0000256" key="7">
    <source>
        <dbReference type="ARBA" id="ARBA00022741"/>
    </source>
</evidence>
<evidence type="ECO:0000256" key="2">
    <source>
        <dbReference type="ARBA" id="ARBA00004533"/>
    </source>
</evidence>
<evidence type="ECO:0000256" key="10">
    <source>
        <dbReference type="ARBA" id="ARBA00023136"/>
    </source>
</evidence>
<dbReference type="InterPro" id="IPR050319">
    <property type="entry name" value="ABC_transp_ATP-bind"/>
</dbReference>
<dbReference type="AlphaFoldDB" id="A0A0B8QB77"/>
<keyword evidence="3" id="KW-0813">Transport</keyword>
<dbReference type="GO" id="GO:0005886">
    <property type="term" value="C:plasma membrane"/>
    <property type="evidence" value="ECO:0007669"/>
    <property type="project" value="UniProtKB-SubCell"/>
</dbReference>
<evidence type="ECO:0000313" key="12">
    <source>
        <dbReference type="EMBL" id="GAM74217.1"/>
    </source>
</evidence>
<dbReference type="GO" id="GO:0005524">
    <property type="term" value="F:ATP binding"/>
    <property type="evidence" value="ECO:0007669"/>
    <property type="project" value="UniProtKB-KW"/>
</dbReference>
<dbReference type="InterPro" id="IPR027417">
    <property type="entry name" value="P-loop_NTPase"/>
</dbReference>
<dbReference type="Gene3D" id="3.40.50.300">
    <property type="entry name" value="P-loop containing nucleotide triphosphate hydrolases"/>
    <property type="match status" value="1"/>
</dbReference>
<evidence type="ECO:0000256" key="9">
    <source>
        <dbReference type="ARBA" id="ARBA00022967"/>
    </source>
</evidence>
<comment type="caution">
    <text evidence="12">The sequence shown here is derived from an EMBL/GenBank/DDBJ whole genome shotgun (WGS) entry which is preliminary data.</text>
</comment>
<reference evidence="12 13" key="2">
    <citation type="submission" date="2015-01" db="EMBL/GenBank/DDBJ databases">
        <authorList>
            <consortium name="NBRP consortium"/>
            <person name="Sawabe T."/>
            <person name="Meirelles P."/>
            <person name="Feng G."/>
            <person name="Sayaka M."/>
            <person name="Hattori M."/>
            <person name="Ohkuma M."/>
        </authorList>
    </citation>
    <scope>NUCLEOTIDE SEQUENCE [LARGE SCALE GENOMIC DNA]</scope>
    <source>
        <strain evidence="13">JCM 19241</strain>
    </source>
</reference>
<feature type="domain" description="Oligopeptide/dipeptide ABC transporter C-terminal" evidence="11">
    <location>
        <begin position="50"/>
        <end position="94"/>
    </location>
</feature>
<proteinExistence type="predicted"/>
<dbReference type="NCBIfam" id="TIGR01727">
    <property type="entry name" value="oligo_HPY"/>
    <property type="match status" value="1"/>
</dbReference>
<dbReference type="STRING" id="1481914.JCM19241_5413"/>